<dbReference type="Pfam" id="PF11351">
    <property type="entry name" value="GTA_holin_3TM"/>
    <property type="match status" value="1"/>
</dbReference>
<dbReference type="InterPro" id="IPR021497">
    <property type="entry name" value="GTA_holin_3TM"/>
</dbReference>
<sequence>MSLDPLTAGVELAQTVITRIWPDKSQAEAAQLAAQVAIVQGQLDTNRAEASSPSAFTSGWRPAIGWVCALALACQYIARPLVQWAGIVLDHPLPTLPGIDDNLWQLMLGMLGLGGLRTFEKTKGVAS</sequence>
<protein>
    <submittedName>
        <fullName evidence="1">Holin of 3TMs, for gene-transfer release</fullName>
    </submittedName>
</protein>
<organism evidence="1">
    <name type="scientific">uncultured Caudovirales phage</name>
    <dbReference type="NCBI Taxonomy" id="2100421"/>
    <lineage>
        <taxon>Viruses</taxon>
        <taxon>Duplodnaviria</taxon>
        <taxon>Heunggongvirae</taxon>
        <taxon>Uroviricota</taxon>
        <taxon>Caudoviricetes</taxon>
        <taxon>Peduoviridae</taxon>
        <taxon>Maltschvirus</taxon>
        <taxon>Maltschvirus maltsch</taxon>
    </lineage>
</organism>
<proteinExistence type="predicted"/>
<reference evidence="1" key="1">
    <citation type="submission" date="2020-05" db="EMBL/GenBank/DDBJ databases">
        <authorList>
            <person name="Chiriac C."/>
            <person name="Salcher M."/>
            <person name="Ghai R."/>
            <person name="Kavagutti S V."/>
        </authorList>
    </citation>
    <scope>NUCLEOTIDE SEQUENCE</scope>
</reference>
<evidence type="ECO:0000313" key="1">
    <source>
        <dbReference type="EMBL" id="CAB5214096.1"/>
    </source>
</evidence>
<gene>
    <name evidence="1" type="ORF">UFOVP195_15</name>
</gene>
<dbReference type="EMBL" id="LR798241">
    <property type="protein sequence ID" value="CAB5214096.1"/>
    <property type="molecule type" value="Genomic_DNA"/>
</dbReference>
<accession>A0A6J7WLA4</accession>
<name>A0A6J7WLA4_9CAUD</name>